<dbReference type="RefSeq" id="WP_230752202.1">
    <property type="nucleotide sequence ID" value="NZ_JAINWA010000001.1"/>
</dbReference>
<feature type="region of interest" description="Disordered" evidence="1">
    <location>
        <begin position="108"/>
        <end position="137"/>
    </location>
</feature>
<dbReference type="SUPFAM" id="SSF54106">
    <property type="entry name" value="LysM domain"/>
    <property type="match status" value="1"/>
</dbReference>
<organism evidence="3 4">
    <name type="scientific">Teretinema zuelzerae</name>
    <dbReference type="NCBI Taxonomy" id="156"/>
    <lineage>
        <taxon>Bacteria</taxon>
        <taxon>Pseudomonadati</taxon>
        <taxon>Spirochaetota</taxon>
        <taxon>Spirochaetia</taxon>
        <taxon>Spirochaetales</taxon>
        <taxon>Treponemataceae</taxon>
        <taxon>Teretinema</taxon>
    </lineage>
</organism>
<proteinExistence type="predicted"/>
<evidence type="ECO:0000256" key="1">
    <source>
        <dbReference type="SAM" id="MobiDB-lite"/>
    </source>
</evidence>
<dbReference type="PANTHER" id="PTHR33734">
    <property type="entry name" value="LYSM DOMAIN-CONTAINING GPI-ANCHORED PROTEIN 2"/>
    <property type="match status" value="1"/>
</dbReference>
<keyword evidence="4" id="KW-1185">Reference proteome</keyword>
<reference evidence="3" key="1">
    <citation type="submission" date="2021-08" db="EMBL/GenBank/DDBJ databases">
        <title>Comparative analyses of Brucepasteria parasyntrophica and Teretinema zuelzerae.</title>
        <authorList>
            <person name="Song Y."/>
            <person name="Brune A."/>
        </authorList>
    </citation>
    <scope>NUCLEOTIDE SEQUENCE</scope>
    <source>
        <strain evidence="3">DSM 1903</strain>
    </source>
</reference>
<dbReference type="Pfam" id="PF01476">
    <property type="entry name" value="LysM"/>
    <property type="match status" value="2"/>
</dbReference>
<dbReference type="SMART" id="SM00257">
    <property type="entry name" value="LysM"/>
    <property type="match status" value="2"/>
</dbReference>
<dbReference type="Gene3D" id="3.10.350.10">
    <property type="entry name" value="LysM domain"/>
    <property type="match status" value="2"/>
</dbReference>
<gene>
    <name evidence="3" type="ORF">K7J14_00995</name>
</gene>
<evidence type="ECO:0000313" key="3">
    <source>
        <dbReference type="EMBL" id="MCD1653284.1"/>
    </source>
</evidence>
<dbReference type="InterPro" id="IPR016047">
    <property type="entry name" value="M23ase_b-sheet_dom"/>
</dbReference>
<dbReference type="Proteomes" id="UP001198163">
    <property type="component" value="Unassembled WGS sequence"/>
</dbReference>
<comment type="caution">
    <text evidence="3">The sequence shown here is derived from an EMBL/GenBank/DDBJ whole genome shotgun (WGS) entry which is preliminary data.</text>
</comment>
<dbReference type="CDD" id="cd00118">
    <property type="entry name" value="LysM"/>
    <property type="match status" value="2"/>
</dbReference>
<dbReference type="CDD" id="cd12797">
    <property type="entry name" value="M23_peptidase"/>
    <property type="match status" value="1"/>
</dbReference>
<dbReference type="PROSITE" id="PS51782">
    <property type="entry name" value="LYSM"/>
    <property type="match status" value="2"/>
</dbReference>
<dbReference type="InterPro" id="IPR011055">
    <property type="entry name" value="Dup_hybrid_motif"/>
</dbReference>
<dbReference type="Gene3D" id="2.70.70.10">
    <property type="entry name" value="Glucose Permease (Domain IIA)"/>
    <property type="match status" value="1"/>
</dbReference>
<dbReference type="AlphaFoldDB" id="A0AAE3EGW4"/>
<sequence>MIHILQKGETLYGISRKYNISTEALMAANKIADPSKLREGQRLSIPKTYTVKKGDTLFGIAREFNVDVERIITINNLKKDSSIRIGDMLLLPVDSSVQNHSESGLKIAEKNNRTQSPDFAGVPLSSVPPKPLEDPRTYTNQKVDKKIVWPVSALDISYLNGKLYGVSITSRLGEKVKTISSGAVLSIGPYRGFGQVVFLQAKSGYIYVYGGLDKISVKPGDTLNFGDEIGNLGSDSLSGKPKLYFMVYNKDVPVDPAKAPRGY</sequence>
<dbReference type="InterPro" id="IPR018392">
    <property type="entry name" value="LysM"/>
</dbReference>
<dbReference type="EMBL" id="JAINWA010000001">
    <property type="protein sequence ID" value="MCD1653284.1"/>
    <property type="molecule type" value="Genomic_DNA"/>
</dbReference>
<dbReference type="Pfam" id="PF01551">
    <property type="entry name" value="Peptidase_M23"/>
    <property type="match status" value="1"/>
</dbReference>
<evidence type="ECO:0000259" key="2">
    <source>
        <dbReference type="PROSITE" id="PS51782"/>
    </source>
</evidence>
<feature type="domain" description="LysM" evidence="2">
    <location>
        <begin position="1"/>
        <end position="45"/>
    </location>
</feature>
<accession>A0AAE3EGW4</accession>
<dbReference type="InterPro" id="IPR036779">
    <property type="entry name" value="LysM_dom_sf"/>
</dbReference>
<dbReference type="SUPFAM" id="SSF51261">
    <property type="entry name" value="Duplicated hybrid motif"/>
    <property type="match status" value="1"/>
</dbReference>
<feature type="domain" description="LysM" evidence="2">
    <location>
        <begin position="47"/>
        <end position="91"/>
    </location>
</feature>
<protein>
    <submittedName>
        <fullName evidence="3">LysM peptidoglycan-binding domain-containing M23 family metallopeptidase</fullName>
    </submittedName>
</protein>
<dbReference type="PANTHER" id="PTHR33734:SF22">
    <property type="entry name" value="MEMBRANE-BOUND LYTIC MUREIN TRANSGLYCOSYLASE D"/>
    <property type="match status" value="1"/>
</dbReference>
<evidence type="ECO:0000313" key="4">
    <source>
        <dbReference type="Proteomes" id="UP001198163"/>
    </source>
</evidence>
<name>A0AAE3EGW4_9SPIR</name>